<dbReference type="OrthoDB" id="5821688at2759"/>
<comment type="caution">
    <text evidence="2">The sequence shown here is derived from an EMBL/GenBank/DDBJ whole genome shotgun (WGS) entry which is preliminary data.</text>
</comment>
<dbReference type="AlphaFoldDB" id="A0A814VG44"/>
<dbReference type="Pfam" id="PF00149">
    <property type="entry name" value="Metallophos"/>
    <property type="match status" value="1"/>
</dbReference>
<feature type="domain" description="Calcineurin-like phosphoesterase" evidence="1">
    <location>
        <begin position="22"/>
        <end position="245"/>
    </location>
</feature>
<dbReference type="PANTHER" id="PTHR37844:SF2">
    <property type="entry name" value="SER_THR PROTEIN PHOSPHATASE SUPERFAMILY (AFU_ORTHOLOGUE AFUA_1G14840)"/>
    <property type="match status" value="1"/>
</dbReference>
<dbReference type="EMBL" id="CAJNOJ010000140">
    <property type="protein sequence ID" value="CAF1186913.1"/>
    <property type="molecule type" value="Genomic_DNA"/>
</dbReference>
<name>A0A814VG44_ADIRI</name>
<gene>
    <name evidence="2" type="ORF">EDS130_LOCUS24577</name>
</gene>
<accession>A0A814VG44</accession>
<reference evidence="2" key="1">
    <citation type="submission" date="2021-02" db="EMBL/GenBank/DDBJ databases">
        <authorList>
            <person name="Nowell W R."/>
        </authorList>
    </citation>
    <scope>NUCLEOTIDE SEQUENCE</scope>
</reference>
<protein>
    <recommendedName>
        <fullName evidence="1">Calcineurin-like phosphoesterase domain-containing protein</fullName>
    </recommendedName>
</protein>
<dbReference type="SUPFAM" id="SSF53254">
    <property type="entry name" value="Phosphoglycerate mutase-like"/>
    <property type="match status" value="1"/>
</dbReference>
<organism evidence="2 3">
    <name type="scientific">Adineta ricciae</name>
    <name type="common">Rotifer</name>
    <dbReference type="NCBI Taxonomy" id="249248"/>
    <lineage>
        <taxon>Eukaryota</taxon>
        <taxon>Metazoa</taxon>
        <taxon>Spiralia</taxon>
        <taxon>Gnathifera</taxon>
        <taxon>Rotifera</taxon>
        <taxon>Eurotatoria</taxon>
        <taxon>Bdelloidea</taxon>
        <taxon>Adinetida</taxon>
        <taxon>Adinetidae</taxon>
        <taxon>Adineta</taxon>
    </lineage>
</organism>
<evidence type="ECO:0000313" key="2">
    <source>
        <dbReference type="EMBL" id="CAF1186913.1"/>
    </source>
</evidence>
<dbReference type="InterPro" id="IPR000560">
    <property type="entry name" value="His_Pase_clade-2"/>
</dbReference>
<dbReference type="InterPro" id="IPR029033">
    <property type="entry name" value="His_PPase_superfam"/>
</dbReference>
<dbReference type="Pfam" id="PF00328">
    <property type="entry name" value="His_Phos_2"/>
    <property type="match status" value="1"/>
</dbReference>
<dbReference type="InterPro" id="IPR004843">
    <property type="entry name" value="Calcineurin-like_PHP"/>
</dbReference>
<dbReference type="SUPFAM" id="SSF56300">
    <property type="entry name" value="Metallo-dependent phosphatases"/>
    <property type="match status" value="1"/>
</dbReference>
<dbReference type="GO" id="GO:0016787">
    <property type="term" value="F:hydrolase activity"/>
    <property type="evidence" value="ECO:0007669"/>
    <property type="project" value="InterPro"/>
</dbReference>
<proteinExistence type="predicted"/>
<dbReference type="PANTHER" id="PTHR37844">
    <property type="entry name" value="SER/THR PROTEIN PHOSPHATASE SUPERFAMILY (AFU_ORTHOLOGUE AFUA_1G14840)"/>
    <property type="match status" value="1"/>
</dbReference>
<dbReference type="InterPro" id="IPR029052">
    <property type="entry name" value="Metallo-depent_PP-like"/>
</dbReference>
<sequence>MGSQTSKTTPGPNAKAIFQTMLMSDLHLEFSQQVVPKFPAVASILILAGDIGRPDLPSLQKFLLAQCQRFEHIFYVAGNHCFYEGEYETRLQQLQELNNLHPHIHFLHNQSYLLPFNVRILGTTLWTHVSEEKASTIGVLLNDYHHIWTRDKKLEGDDTIQTRRLITVDDTNRWHAQQHAWLLEEISKARKNREHVIIITHHAPSRHHTLPKYDVDLDIDDAFVNDHDADCVDPVRLWIYGHTHASTDLIIKSTRVVSNQLGYAHETTGFRPNLRITLYDDGAYYEKEYVTANFEQLFFSIMLRSSPILLLIFHVIGSVDQDARLIGTHIVYRHGDRTPIFAYSTSSVSASFWHNGFGQLTRRGQLQHIRLGQHLRQRYSRLLNTTYVASELYVRSSDSDRALMSAYSNLVGLYPISKDKLNEKILSNLSNQDEWPELLPWQPIPVHTVPASEDYIMGVSQCPYFVELVEQIQNGEQVRNISNDFQEFFRHLSNWTGSEVNNLFDAWILADAILTEALYNVSGSWADTMTLAKLEQIVDLSFYYLFDSPDTNRLIAGPLIADIWSNIQNLIANQSRGYKTKIYSGHDASIVAVLSFFDANYFHHPPYCATLLFDLYYLPANNNYALKIEYLNSSDSFAGYAIQPPPCSEAMCSIDVLRPWLENRLPKQDMKTECMPRKSSSSMAGLGFNKMYQIDVILISFAFILLPTSNLN</sequence>
<dbReference type="CDD" id="cd07061">
    <property type="entry name" value="HP_HAP_like"/>
    <property type="match status" value="1"/>
</dbReference>
<evidence type="ECO:0000313" key="3">
    <source>
        <dbReference type="Proteomes" id="UP000663852"/>
    </source>
</evidence>
<evidence type="ECO:0000259" key="1">
    <source>
        <dbReference type="Pfam" id="PF00149"/>
    </source>
</evidence>
<dbReference type="Gene3D" id="3.60.21.10">
    <property type="match status" value="1"/>
</dbReference>
<dbReference type="Proteomes" id="UP000663852">
    <property type="component" value="Unassembled WGS sequence"/>
</dbReference>
<dbReference type="Gene3D" id="3.40.50.1240">
    <property type="entry name" value="Phosphoglycerate mutase-like"/>
    <property type="match status" value="1"/>
</dbReference>